<dbReference type="NCBIfam" id="NF006803">
    <property type="entry name" value="PRK09311.1"/>
    <property type="match status" value="1"/>
</dbReference>
<dbReference type="Gene3D" id="3.40.50.10990">
    <property type="entry name" value="GTP cyclohydrolase II"/>
    <property type="match status" value="1"/>
</dbReference>
<dbReference type="PIRSF" id="PIRSF001259">
    <property type="entry name" value="RibA"/>
    <property type="match status" value="1"/>
</dbReference>
<keyword evidence="16" id="KW-0511">Multifunctional enzyme</keyword>
<dbReference type="FunFam" id="3.40.50.10990:FF:000001">
    <property type="entry name" value="Riboflavin biosynthesis protein RibBA"/>
    <property type="match status" value="1"/>
</dbReference>
<keyword evidence="9" id="KW-0547">Nucleotide-binding</keyword>
<dbReference type="NCBIfam" id="TIGR00506">
    <property type="entry name" value="ribB"/>
    <property type="match status" value="1"/>
</dbReference>
<dbReference type="InterPro" id="IPR036144">
    <property type="entry name" value="RibA-like_sf"/>
</dbReference>
<dbReference type="InterPro" id="IPR017945">
    <property type="entry name" value="DHBP_synth_RibB-like_a/b_dom"/>
</dbReference>
<evidence type="ECO:0000256" key="8">
    <source>
        <dbReference type="ARBA" id="ARBA00022723"/>
    </source>
</evidence>
<name>A0A6J7T275_9ZZZZ</name>
<dbReference type="PANTHER" id="PTHR21327">
    <property type="entry name" value="GTP CYCLOHYDROLASE II-RELATED"/>
    <property type="match status" value="1"/>
</dbReference>
<dbReference type="InterPro" id="IPR016299">
    <property type="entry name" value="Riboflavin_synth_RibBA"/>
</dbReference>
<evidence type="ECO:0000256" key="7">
    <source>
        <dbReference type="ARBA" id="ARBA00022619"/>
    </source>
</evidence>
<comment type="catalytic activity">
    <reaction evidence="17">
        <text>GTP + 4 H2O = 2,5-diamino-6-hydroxy-4-(5-phosphoribosylamino)-pyrimidine + formate + 2 phosphate + 3 H(+)</text>
        <dbReference type="Rhea" id="RHEA:23704"/>
        <dbReference type="ChEBI" id="CHEBI:15377"/>
        <dbReference type="ChEBI" id="CHEBI:15378"/>
        <dbReference type="ChEBI" id="CHEBI:15740"/>
        <dbReference type="ChEBI" id="CHEBI:37565"/>
        <dbReference type="ChEBI" id="CHEBI:43474"/>
        <dbReference type="ChEBI" id="CHEBI:58614"/>
        <dbReference type="EC" id="3.5.4.25"/>
    </reaction>
</comment>
<dbReference type="GO" id="GO:0046872">
    <property type="term" value="F:metal ion binding"/>
    <property type="evidence" value="ECO:0007669"/>
    <property type="project" value="UniProtKB-KW"/>
</dbReference>
<comment type="pathway">
    <text evidence="4">Cofactor biosynthesis; riboflavin biosynthesis; 5-amino-6-(D-ribitylamino)uracil from GTP: step 1/4.</text>
</comment>
<dbReference type="NCBIfam" id="TIGR00505">
    <property type="entry name" value="ribA"/>
    <property type="match status" value="1"/>
</dbReference>
<keyword evidence="15" id="KW-0456">Lyase</keyword>
<comment type="cofactor">
    <cofactor evidence="2">
        <name>Mg(2+)</name>
        <dbReference type="ChEBI" id="CHEBI:18420"/>
    </cofactor>
</comment>
<evidence type="ECO:0000256" key="6">
    <source>
        <dbReference type="ARBA" id="ARBA00012762"/>
    </source>
</evidence>
<evidence type="ECO:0000313" key="19">
    <source>
        <dbReference type="EMBL" id="CAB5047719.1"/>
    </source>
</evidence>
<dbReference type="HAMAP" id="MF_01283">
    <property type="entry name" value="RibBA"/>
    <property type="match status" value="1"/>
</dbReference>
<dbReference type="Pfam" id="PF00926">
    <property type="entry name" value="DHBP_synthase"/>
    <property type="match status" value="1"/>
</dbReference>
<protein>
    <recommendedName>
        <fullName evidence="6">GTP cyclohydrolase II</fullName>
        <ecNumber evidence="6">3.5.4.25</ecNumber>
    </recommendedName>
</protein>
<keyword evidence="13" id="KW-0342">GTP-binding</keyword>
<dbReference type="HAMAP" id="MF_00180">
    <property type="entry name" value="RibB"/>
    <property type="match status" value="1"/>
</dbReference>
<dbReference type="NCBIfam" id="NF001591">
    <property type="entry name" value="PRK00393.1"/>
    <property type="match status" value="1"/>
</dbReference>
<evidence type="ECO:0000256" key="10">
    <source>
        <dbReference type="ARBA" id="ARBA00022801"/>
    </source>
</evidence>
<comment type="cofactor">
    <cofactor evidence="1">
        <name>Mn(2+)</name>
        <dbReference type="ChEBI" id="CHEBI:29035"/>
    </cofactor>
</comment>
<dbReference type="InterPro" id="IPR000422">
    <property type="entry name" value="DHBP_synthase_RibB"/>
</dbReference>
<evidence type="ECO:0000256" key="4">
    <source>
        <dbReference type="ARBA" id="ARBA00004853"/>
    </source>
</evidence>
<dbReference type="GO" id="GO:0008686">
    <property type="term" value="F:3,4-dihydroxy-2-butanone-4-phosphate synthase activity"/>
    <property type="evidence" value="ECO:0007669"/>
    <property type="project" value="InterPro"/>
</dbReference>
<evidence type="ECO:0000256" key="11">
    <source>
        <dbReference type="ARBA" id="ARBA00022833"/>
    </source>
</evidence>
<keyword evidence="7" id="KW-0686">Riboflavin biosynthesis</keyword>
<keyword evidence="12" id="KW-0460">Magnesium</keyword>
<sequence length="417" mass="45341">MSDDFKFAAIDDVIAAIGRGEMIVMVDDEDRENEGDLIMAAQFATPEKIAFIVRHSSGVVVAPLSGERCDELRLPLMVEHNTESHRTAFTVSVDMIEGTTTGISASDRSVTLCALADPSATFASFARPGHIFPLRAREGGVLKRAGHTEAAVDLARMAGLQPAGIICEITNEDGSMSRLPQLIEFCKEHNLLLSSIAELIKYRRHNEKLVTRMGQAQVPTDWGNFTCTAFRSDIDDTEHLAFSMGDVEDGHPVLVRVHSECLTGDVFASRRCDCGPQLQSAMALIAREGRGIVVYLRGHEGRGIGIAHKIRAYSLQDGGLDTVDANTELGLPIDSREYGVGAQILADLGAHKLRLITNNPAKYGGIEGYGLEVVERVALNPIPTEENLKYLQTKRDRMGHLLDLPETISSTPQGAQP</sequence>
<evidence type="ECO:0000256" key="16">
    <source>
        <dbReference type="ARBA" id="ARBA00023268"/>
    </source>
</evidence>
<dbReference type="GO" id="GO:0005829">
    <property type="term" value="C:cytosol"/>
    <property type="evidence" value="ECO:0007669"/>
    <property type="project" value="TreeGrafter"/>
</dbReference>
<comment type="similarity">
    <text evidence="5">In the N-terminal section; belongs to the DHBP synthase family.</text>
</comment>
<dbReference type="EMBL" id="CAFBQJ010000067">
    <property type="protein sequence ID" value="CAB5047719.1"/>
    <property type="molecule type" value="Genomic_DNA"/>
</dbReference>
<dbReference type="UniPathway" id="UPA00275">
    <property type="reaction ID" value="UER00400"/>
</dbReference>
<evidence type="ECO:0000256" key="17">
    <source>
        <dbReference type="ARBA" id="ARBA00049295"/>
    </source>
</evidence>
<dbReference type="FunFam" id="3.90.870.10:FF:000001">
    <property type="entry name" value="Riboflavin biosynthesis protein RibBA"/>
    <property type="match status" value="1"/>
</dbReference>
<evidence type="ECO:0000256" key="9">
    <source>
        <dbReference type="ARBA" id="ARBA00022741"/>
    </source>
</evidence>
<dbReference type="EC" id="3.5.4.25" evidence="6"/>
<evidence type="ECO:0000259" key="18">
    <source>
        <dbReference type="Pfam" id="PF00925"/>
    </source>
</evidence>
<dbReference type="Gene3D" id="3.90.870.10">
    <property type="entry name" value="DHBP synthase"/>
    <property type="match status" value="1"/>
</dbReference>
<evidence type="ECO:0000256" key="15">
    <source>
        <dbReference type="ARBA" id="ARBA00023239"/>
    </source>
</evidence>
<evidence type="ECO:0000256" key="1">
    <source>
        <dbReference type="ARBA" id="ARBA00001936"/>
    </source>
</evidence>
<keyword evidence="14" id="KW-0464">Manganese</keyword>
<dbReference type="SUPFAM" id="SSF55821">
    <property type="entry name" value="YrdC/RibB"/>
    <property type="match status" value="1"/>
</dbReference>
<evidence type="ECO:0000256" key="13">
    <source>
        <dbReference type="ARBA" id="ARBA00023134"/>
    </source>
</evidence>
<dbReference type="EMBL" id="CAFBRX010000235">
    <property type="protein sequence ID" value="CAB5135897.1"/>
    <property type="molecule type" value="Genomic_DNA"/>
</dbReference>
<dbReference type="Pfam" id="PF00925">
    <property type="entry name" value="GTP_cyclohydro2"/>
    <property type="match status" value="1"/>
</dbReference>
<evidence type="ECO:0000256" key="2">
    <source>
        <dbReference type="ARBA" id="ARBA00001946"/>
    </source>
</evidence>
<evidence type="ECO:0000313" key="20">
    <source>
        <dbReference type="EMBL" id="CAB5135897.1"/>
    </source>
</evidence>
<evidence type="ECO:0000256" key="14">
    <source>
        <dbReference type="ARBA" id="ARBA00023211"/>
    </source>
</evidence>
<organism evidence="19">
    <name type="scientific">freshwater metagenome</name>
    <dbReference type="NCBI Taxonomy" id="449393"/>
    <lineage>
        <taxon>unclassified sequences</taxon>
        <taxon>metagenomes</taxon>
        <taxon>ecological metagenomes</taxon>
    </lineage>
</organism>
<accession>A0A6J7T275</accession>
<reference evidence="19" key="1">
    <citation type="submission" date="2020-05" db="EMBL/GenBank/DDBJ databases">
        <authorList>
            <person name="Chiriac C."/>
            <person name="Salcher M."/>
            <person name="Ghai R."/>
            <person name="Kavagutti S V."/>
        </authorList>
    </citation>
    <scope>NUCLEOTIDE SEQUENCE</scope>
</reference>
<dbReference type="SUPFAM" id="SSF142695">
    <property type="entry name" value="RibA-like"/>
    <property type="match status" value="1"/>
</dbReference>
<evidence type="ECO:0000256" key="5">
    <source>
        <dbReference type="ARBA" id="ARBA00005520"/>
    </source>
</evidence>
<dbReference type="AlphaFoldDB" id="A0A6J7T275"/>
<dbReference type="GO" id="GO:0009231">
    <property type="term" value="P:riboflavin biosynthetic process"/>
    <property type="evidence" value="ECO:0007669"/>
    <property type="project" value="UniProtKB-UniPathway"/>
</dbReference>
<dbReference type="PANTHER" id="PTHR21327:SF18">
    <property type="entry name" value="3,4-DIHYDROXY-2-BUTANONE 4-PHOSPHATE SYNTHASE"/>
    <property type="match status" value="1"/>
</dbReference>
<evidence type="ECO:0000256" key="3">
    <source>
        <dbReference type="ARBA" id="ARBA00001947"/>
    </source>
</evidence>
<dbReference type="InterPro" id="IPR000926">
    <property type="entry name" value="RibA"/>
</dbReference>
<dbReference type="GO" id="GO:0003935">
    <property type="term" value="F:GTP cyclohydrolase II activity"/>
    <property type="evidence" value="ECO:0007669"/>
    <property type="project" value="UniProtKB-EC"/>
</dbReference>
<proteinExistence type="inferred from homology"/>
<keyword evidence="11" id="KW-0862">Zinc</keyword>
<comment type="cofactor">
    <cofactor evidence="3">
        <name>Zn(2+)</name>
        <dbReference type="ChEBI" id="CHEBI:29105"/>
    </cofactor>
</comment>
<dbReference type="GO" id="GO:0005525">
    <property type="term" value="F:GTP binding"/>
    <property type="evidence" value="ECO:0007669"/>
    <property type="project" value="UniProtKB-KW"/>
</dbReference>
<dbReference type="InterPro" id="IPR032677">
    <property type="entry name" value="GTP_cyclohydro_II"/>
</dbReference>
<gene>
    <name evidence="19" type="ORF">UFOPK4275_00504</name>
    <name evidence="20" type="ORF">UFOPK4422_01630</name>
</gene>
<dbReference type="CDD" id="cd00641">
    <property type="entry name" value="GTP_cyclohydro2"/>
    <property type="match status" value="1"/>
</dbReference>
<keyword evidence="8" id="KW-0479">Metal-binding</keyword>
<feature type="domain" description="GTP cyclohydrolase II" evidence="18">
    <location>
        <begin position="215"/>
        <end position="377"/>
    </location>
</feature>
<dbReference type="HAMAP" id="MF_00179">
    <property type="entry name" value="RibA"/>
    <property type="match status" value="1"/>
</dbReference>
<evidence type="ECO:0000256" key="12">
    <source>
        <dbReference type="ARBA" id="ARBA00022842"/>
    </source>
</evidence>
<keyword evidence="10" id="KW-0378">Hydrolase</keyword>